<proteinExistence type="predicted"/>
<feature type="transmembrane region" description="Helical" evidence="2">
    <location>
        <begin position="129"/>
        <end position="154"/>
    </location>
</feature>
<keyword evidence="2" id="KW-1133">Transmembrane helix</keyword>
<feature type="compositionally biased region" description="Low complexity" evidence="1">
    <location>
        <begin position="163"/>
        <end position="178"/>
    </location>
</feature>
<dbReference type="eggNOG" id="ENOG5031UV6">
    <property type="taxonomic scope" value="Bacteria"/>
</dbReference>
<keyword evidence="2" id="KW-0472">Membrane</keyword>
<evidence type="ECO:0000256" key="1">
    <source>
        <dbReference type="SAM" id="MobiDB-lite"/>
    </source>
</evidence>
<dbReference type="RefSeq" id="WP_003827229.1">
    <property type="nucleotide sequence ID" value="NZ_AP012322.1"/>
</dbReference>
<dbReference type="AlphaFoldDB" id="C4FGL3"/>
<reference evidence="3" key="1">
    <citation type="submission" date="2009-04" db="EMBL/GenBank/DDBJ databases">
        <authorList>
            <person name="Weinstock G."/>
            <person name="Sodergren E."/>
            <person name="Clifton S."/>
            <person name="Fulton L."/>
            <person name="Fulton B."/>
            <person name="Courtney L."/>
            <person name="Fronick C."/>
            <person name="Harrison M."/>
            <person name="Strong C."/>
            <person name="Farmer C."/>
            <person name="Delahaunty K."/>
            <person name="Markovic C."/>
            <person name="Hall O."/>
            <person name="Minx P."/>
            <person name="Tomlinson C."/>
            <person name="Mitreva M."/>
            <person name="Nelson J."/>
            <person name="Hou S."/>
            <person name="Wollam A."/>
            <person name="Pepin K.H."/>
            <person name="Johnson M."/>
            <person name="Bhonagiri V."/>
            <person name="Nash W.E."/>
            <person name="Warren W."/>
            <person name="Chinwalla A."/>
            <person name="Mardis E.R."/>
            <person name="Wilson R.K."/>
        </authorList>
    </citation>
    <scope>NUCLEOTIDE SEQUENCE [LARGE SCALE GENOMIC DNA]</scope>
    <source>
        <strain evidence="3">DSM 20098</strain>
    </source>
</reference>
<organism evidence="3 4">
    <name type="scientific">Bifidobacterium angulatum DSM 20098 = JCM 7096</name>
    <dbReference type="NCBI Taxonomy" id="518635"/>
    <lineage>
        <taxon>Bacteria</taxon>
        <taxon>Bacillati</taxon>
        <taxon>Actinomycetota</taxon>
        <taxon>Actinomycetes</taxon>
        <taxon>Bifidobacteriales</taxon>
        <taxon>Bifidobacteriaceae</taxon>
        <taxon>Bifidobacterium</taxon>
    </lineage>
</organism>
<evidence type="ECO:0000256" key="2">
    <source>
        <dbReference type="SAM" id="Phobius"/>
    </source>
</evidence>
<gene>
    <name evidence="3" type="ORF">BIFANG_03487</name>
</gene>
<keyword evidence="2" id="KW-0812">Transmembrane</keyword>
<dbReference type="GeneID" id="42865619"/>
<feature type="region of interest" description="Disordered" evidence="1">
    <location>
        <begin position="17"/>
        <end position="74"/>
    </location>
</feature>
<dbReference type="HOGENOM" id="CLU_1522318_0_0_11"/>
<evidence type="ECO:0000313" key="3">
    <source>
        <dbReference type="EMBL" id="EEP20556.1"/>
    </source>
</evidence>
<dbReference type="Proteomes" id="UP000006408">
    <property type="component" value="Unassembled WGS sequence"/>
</dbReference>
<sequence length="178" mass="18720">MNDDATREMPVLNIADVADMPTQTLPVHEPAHESTRKPANTQSVHAETAPAEPAHTESAHPQSARPIEPVDPSKQVHIGKVDGNLVIRPSGPSAGTIVLGVFLCLIGLMTMLCLLPIGVWHWMPNPQTLLIGGIGGLGVLLLITAAVWAAVSAIHNRRESEESMGGESAAGDSMPLAK</sequence>
<dbReference type="EMBL" id="ABYS02000010">
    <property type="protein sequence ID" value="EEP20556.1"/>
    <property type="molecule type" value="Genomic_DNA"/>
</dbReference>
<accession>C4FGL3</accession>
<keyword evidence="4" id="KW-1185">Reference proteome</keyword>
<dbReference type="KEGG" id="bang:BBAG_1295"/>
<feature type="transmembrane region" description="Helical" evidence="2">
    <location>
        <begin position="97"/>
        <end position="123"/>
    </location>
</feature>
<dbReference type="STRING" id="1683.Bang102_000555"/>
<evidence type="ECO:0000313" key="4">
    <source>
        <dbReference type="Proteomes" id="UP000006408"/>
    </source>
</evidence>
<feature type="region of interest" description="Disordered" evidence="1">
    <location>
        <begin position="159"/>
        <end position="178"/>
    </location>
</feature>
<dbReference type="PATRIC" id="fig|518635.17.peg.1369"/>
<name>C4FGL3_9BIFI</name>
<protein>
    <submittedName>
        <fullName evidence="3">Uncharacterized protein</fullName>
    </submittedName>
</protein>
<comment type="caution">
    <text evidence="3">The sequence shown here is derived from an EMBL/GenBank/DDBJ whole genome shotgun (WGS) entry which is preliminary data.</text>
</comment>